<protein>
    <submittedName>
        <fullName evidence="2">Uncharacterized protein</fullName>
    </submittedName>
</protein>
<dbReference type="Proteomes" id="UP000314294">
    <property type="component" value="Unassembled WGS sequence"/>
</dbReference>
<proteinExistence type="predicted"/>
<evidence type="ECO:0000313" key="3">
    <source>
        <dbReference type="Proteomes" id="UP000314294"/>
    </source>
</evidence>
<accession>A0A4Z2FXT8</accession>
<dbReference type="OrthoDB" id="8122948at2759"/>
<feature type="region of interest" description="Disordered" evidence="1">
    <location>
        <begin position="25"/>
        <end position="44"/>
    </location>
</feature>
<reference evidence="2 3" key="1">
    <citation type="submission" date="2019-03" db="EMBL/GenBank/DDBJ databases">
        <title>First draft genome of Liparis tanakae, snailfish: a comprehensive survey of snailfish specific genes.</title>
        <authorList>
            <person name="Kim W."/>
            <person name="Song I."/>
            <person name="Jeong J.-H."/>
            <person name="Kim D."/>
            <person name="Kim S."/>
            <person name="Ryu S."/>
            <person name="Song J.Y."/>
            <person name="Lee S.K."/>
        </authorList>
    </citation>
    <scope>NUCLEOTIDE SEQUENCE [LARGE SCALE GENOMIC DNA]</scope>
    <source>
        <tissue evidence="2">Muscle</tissue>
    </source>
</reference>
<comment type="caution">
    <text evidence="2">The sequence shown here is derived from an EMBL/GenBank/DDBJ whole genome shotgun (WGS) entry which is preliminary data.</text>
</comment>
<dbReference type="AlphaFoldDB" id="A0A4Z2FXT8"/>
<evidence type="ECO:0000313" key="2">
    <source>
        <dbReference type="EMBL" id="TNN46106.1"/>
    </source>
</evidence>
<dbReference type="EMBL" id="SRLO01000808">
    <property type="protein sequence ID" value="TNN46106.1"/>
    <property type="molecule type" value="Genomic_DNA"/>
</dbReference>
<evidence type="ECO:0000256" key="1">
    <source>
        <dbReference type="SAM" id="MobiDB-lite"/>
    </source>
</evidence>
<sequence>MVSNLSSLYKWIRIGGVFVELDQGHQHGQTESSDQNVEDPSHVAQAEGARLLLRKCDTRQRLPPTFMVSQGFRCSIYSFMVDSSRSSALSMGETILSTVRKAARLAV</sequence>
<gene>
    <name evidence="2" type="ORF">EYF80_043701</name>
</gene>
<keyword evidence="3" id="KW-1185">Reference proteome</keyword>
<name>A0A4Z2FXT8_9TELE</name>
<feature type="compositionally biased region" description="Polar residues" evidence="1">
    <location>
        <begin position="26"/>
        <end position="35"/>
    </location>
</feature>
<organism evidence="2 3">
    <name type="scientific">Liparis tanakae</name>
    <name type="common">Tanaka's snailfish</name>
    <dbReference type="NCBI Taxonomy" id="230148"/>
    <lineage>
        <taxon>Eukaryota</taxon>
        <taxon>Metazoa</taxon>
        <taxon>Chordata</taxon>
        <taxon>Craniata</taxon>
        <taxon>Vertebrata</taxon>
        <taxon>Euteleostomi</taxon>
        <taxon>Actinopterygii</taxon>
        <taxon>Neopterygii</taxon>
        <taxon>Teleostei</taxon>
        <taxon>Neoteleostei</taxon>
        <taxon>Acanthomorphata</taxon>
        <taxon>Eupercaria</taxon>
        <taxon>Perciformes</taxon>
        <taxon>Cottioidei</taxon>
        <taxon>Cottales</taxon>
        <taxon>Liparidae</taxon>
        <taxon>Liparis</taxon>
    </lineage>
</organism>